<dbReference type="STRING" id="1093900.A0A507BGH3"/>
<dbReference type="OrthoDB" id="6038816at2759"/>
<keyword evidence="5 16" id="KW-0732">Signal</keyword>
<comment type="similarity">
    <text evidence="13">Belongs to the polysaccharide monooxygenase AA9 family.</text>
</comment>
<keyword evidence="4" id="KW-0479">Metal-binding</keyword>
<keyword evidence="9" id="KW-0503">Monooxygenase</keyword>
<evidence type="ECO:0000256" key="14">
    <source>
        <dbReference type="ARBA" id="ARBA00045077"/>
    </source>
</evidence>
<evidence type="ECO:0000313" key="19">
    <source>
        <dbReference type="Proteomes" id="UP000319257"/>
    </source>
</evidence>
<evidence type="ECO:0000256" key="8">
    <source>
        <dbReference type="ARBA" id="ARBA00023008"/>
    </source>
</evidence>
<dbReference type="AlphaFoldDB" id="A0A507BGH3"/>
<keyword evidence="10" id="KW-1015">Disulfide bond</keyword>
<evidence type="ECO:0000256" key="7">
    <source>
        <dbReference type="ARBA" id="ARBA00023002"/>
    </source>
</evidence>
<dbReference type="EC" id="1.14.99.56" evidence="15"/>
<evidence type="ECO:0000256" key="2">
    <source>
        <dbReference type="ARBA" id="ARBA00004613"/>
    </source>
</evidence>
<dbReference type="RefSeq" id="XP_030997519.1">
    <property type="nucleotide sequence ID" value="XM_031135489.1"/>
</dbReference>
<dbReference type="EMBL" id="SKBQ01000001">
    <property type="protein sequence ID" value="TPX15808.1"/>
    <property type="molecule type" value="Genomic_DNA"/>
</dbReference>
<name>A0A507BGH3_9PEZI</name>
<evidence type="ECO:0000256" key="4">
    <source>
        <dbReference type="ARBA" id="ARBA00022723"/>
    </source>
</evidence>
<comment type="subcellular location">
    <subcellularLocation>
        <location evidence="2">Secreted</location>
    </subcellularLocation>
</comment>
<dbReference type="CDD" id="cd21175">
    <property type="entry name" value="LPMO_AA9"/>
    <property type="match status" value="1"/>
</dbReference>
<organism evidence="18 19">
    <name type="scientific">Thyridium curvatum</name>
    <dbReference type="NCBI Taxonomy" id="1093900"/>
    <lineage>
        <taxon>Eukaryota</taxon>
        <taxon>Fungi</taxon>
        <taxon>Dikarya</taxon>
        <taxon>Ascomycota</taxon>
        <taxon>Pezizomycotina</taxon>
        <taxon>Sordariomycetes</taxon>
        <taxon>Sordariomycetidae</taxon>
        <taxon>Thyridiales</taxon>
        <taxon>Thyridiaceae</taxon>
        <taxon>Thyridium</taxon>
    </lineage>
</organism>
<keyword evidence="12" id="KW-0624">Polysaccharide degradation</keyword>
<dbReference type="InterPro" id="IPR049892">
    <property type="entry name" value="AA9"/>
</dbReference>
<dbReference type="GO" id="GO:0005576">
    <property type="term" value="C:extracellular region"/>
    <property type="evidence" value="ECO:0007669"/>
    <property type="project" value="UniProtKB-SubCell"/>
</dbReference>
<dbReference type="PANTHER" id="PTHR33353">
    <property type="entry name" value="PUTATIVE (AFU_ORTHOLOGUE AFUA_1G12560)-RELATED"/>
    <property type="match status" value="1"/>
</dbReference>
<protein>
    <recommendedName>
        <fullName evidence="15">lytic cellulose monooxygenase (C4-dehydrogenating)</fullName>
        <ecNumber evidence="15">1.14.99.56</ecNumber>
    </recommendedName>
</protein>
<keyword evidence="8" id="KW-0186">Copper</keyword>
<evidence type="ECO:0000256" key="12">
    <source>
        <dbReference type="ARBA" id="ARBA00023326"/>
    </source>
</evidence>
<proteinExistence type="inferred from homology"/>
<evidence type="ECO:0000259" key="17">
    <source>
        <dbReference type="Pfam" id="PF03443"/>
    </source>
</evidence>
<feature type="signal peptide" evidence="16">
    <location>
        <begin position="1"/>
        <end position="19"/>
    </location>
</feature>
<keyword evidence="11" id="KW-0119">Carbohydrate metabolism</keyword>
<keyword evidence="6" id="KW-0136">Cellulose degradation</keyword>
<evidence type="ECO:0000256" key="5">
    <source>
        <dbReference type="ARBA" id="ARBA00022729"/>
    </source>
</evidence>
<evidence type="ECO:0000256" key="15">
    <source>
        <dbReference type="ARBA" id="ARBA00047174"/>
    </source>
</evidence>
<dbReference type="GO" id="GO:0030245">
    <property type="term" value="P:cellulose catabolic process"/>
    <property type="evidence" value="ECO:0007669"/>
    <property type="project" value="UniProtKB-KW"/>
</dbReference>
<dbReference type="GO" id="GO:0004497">
    <property type="term" value="F:monooxygenase activity"/>
    <property type="evidence" value="ECO:0007669"/>
    <property type="project" value="UniProtKB-KW"/>
</dbReference>
<dbReference type="GeneID" id="41967589"/>
<evidence type="ECO:0000256" key="9">
    <source>
        <dbReference type="ARBA" id="ARBA00023033"/>
    </source>
</evidence>
<evidence type="ECO:0000256" key="3">
    <source>
        <dbReference type="ARBA" id="ARBA00022525"/>
    </source>
</evidence>
<accession>A0A507BGH3</accession>
<keyword evidence="3" id="KW-0964">Secreted</keyword>
<dbReference type="Gene3D" id="2.70.50.70">
    <property type="match status" value="1"/>
</dbReference>
<dbReference type="InParanoid" id="A0A507BGH3"/>
<feature type="domain" description="Auxiliary Activity family 9 catalytic" evidence="17">
    <location>
        <begin position="20"/>
        <end position="212"/>
    </location>
</feature>
<evidence type="ECO:0000256" key="11">
    <source>
        <dbReference type="ARBA" id="ARBA00023277"/>
    </source>
</evidence>
<evidence type="ECO:0000256" key="1">
    <source>
        <dbReference type="ARBA" id="ARBA00001973"/>
    </source>
</evidence>
<dbReference type="PANTHER" id="PTHR33353:SF11">
    <property type="entry name" value="GLYCOSYLHYDROLASE FAMILY 61-7 PROTEIN"/>
    <property type="match status" value="1"/>
</dbReference>
<comment type="catalytic activity">
    <reaction evidence="14">
        <text>[(1-&gt;4)-beta-D-glucosyl]n+m + reduced acceptor + O2 = 4-dehydro-beta-D-glucosyl-[(1-&gt;4)-beta-D-glucosyl]n-1 + [(1-&gt;4)-beta-D-glucosyl]m + acceptor + H2O.</text>
        <dbReference type="EC" id="1.14.99.56"/>
    </reaction>
</comment>
<keyword evidence="7" id="KW-0560">Oxidoreductase</keyword>
<feature type="chain" id="PRO_5021436301" description="lytic cellulose monooxygenase (C4-dehydrogenating)" evidence="16">
    <location>
        <begin position="20"/>
        <end position="234"/>
    </location>
</feature>
<gene>
    <name evidence="18" type="ORF">E0L32_000142</name>
</gene>
<sequence length="234" mass="25164">MKCLLSLAALSAALSQVSGHYIFLQLSLGSQKFKQYEHIRYNTNYNSPVTSLSSNDLRCNVGGNTGSNTTTVDVKAGEAFTFTSDTAVYHQGPISLYMSKAPGAASDYAGDGPWFKIYDWGPTFAGGQASWPLRSTYQYNIPKCIPDGEYLLRIQSLAIHNPGGVPQFYVSCAQVKVSGGGNASPSPTAMIPGAFKATDPGYTANIYNNFNSYTVPGPKVDQTSSPAEPRDWLD</sequence>
<keyword evidence="19" id="KW-1185">Reference proteome</keyword>
<reference evidence="18 19" key="1">
    <citation type="submission" date="2019-06" db="EMBL/GenBank/DDBJ databases">
        <title>Draft genome sequence of the filamentous fungus Phialemoniopsis curvata isolated from diesel fuel.</title>
        <authorList>
            <person name="Varaljay V.A."/>
            <person name="Lyon W.J."/>
            <person name="Crouch A.L."/>
            <person name="Drake C.E."/>
            <person name="Hollomon J.M."/>
            <person name="Nadeau L.J."/>
            <person name="Nunn H.S."/>
            <person name="Stevenson B.S."/>
            <person name="Bojanowski C.L."/>
            <person name="Crookes-Goodson W.J."/>
        </authorList>
    </citation>
    <scope>NUCLEOTIDE SEQUENCE [LARGE SCALE GENOMIC DNA]</scope>
    <source>
        <strain evidence="18 19">D216</strain>
    </source>
</reference>
<dbReference type="Proteomes" id="UP000319257">
    <property type="component" value="Unassembled WGS sequence"/>
</dbReference>
<dbReference type="Pfam" id="PF03443">
    <property type="entry name" value="AA9"/>
    <property type="match status" value="1"/>
</dbReference>
<evidence type="ECO:0000256" key="6">
    <source>
        <dbReference type="ARBA" id="ARBA00023001"/>
    </source>
</evidence>
<dbReference type="InterPro" id="IPR005103">
    <property type="entry name" value="AA9_LPMO"/>
</dbReference>
<comment type="caution">
    <text evidence="18">The sequence shown here is derived from an EMBL/GenBank/DDBJ whole genome shotgun (WGS) entry which is preliminary data.</text>
</comment>
<evidence type="ECO:0000256" key="10">
    <source>
        <dbReference type="ARBA" id="ARBA00023157"/>
    </source>
</evidence>
<dbReference type="GO" id="GO:0046872">
    <property type="term" value="F:metal ion binding"/>
    <property type="evidence" value="ECO:0007669"/>
    <property type="project" value="UniProtKB-KW"/>
</dbReference>
<evidence type="ECO:0000313" key="18">
    <source>
        <dbReference type="EMBL" id="TPX15808.1"/>
    </source>
</evidence>
<comment type="cofactor">
    <cofactor evidence="1">
        <name>Cu(2+)</name>
        <dbReference type="ChEBI" id="CHEBI:29036"/>
    </cofactor>
</comment>
<evidence type="ECO:0000256" key="16">
    <source>
        <dbReference type="SAM" id="SignalP"/>
    </source>
</evidence>
<evidence type="ECO:0000256" key="13">
    <source>
        <dbReference type="ARBA" id="ARBA00044502"/>
    </source>
</evidence>